<comment type="similarity">
    <text evidence="1">Belongs to the PemK/MazF family.</text>
</comment>
<dbReference type="SUPFAM" id="SSF50118">
    <property type="entry name" value="Cell growth inhibitor/plasmid maintenance toxic component"/>
    <property type="match status" value="1"/>
</dbReference>
<dbReference type="STRING" id="1817756.A2140_02155"/>
<dbReference type="InterPro" id="IPR011067">
    <property type="entry name" value="Plasmid_toxin/cell-grow_inhib"/>
</dbReference>
<dbReference type="GO" id="GO:0016075">
    <property type="term" value="P:rRNA catabolic process"/>
    <property type="evidence" value="ECO:0007669"/>
    <property type="project" value="TreeGrafter"/>
</dbReference>
<dbReference type="PIRSF" id="PIRSF033490">
    <property type="entry name" value="MazF"/>
    <property type="match status" value="1"/>
</dbReference>
<dbReference type="AlphaFoldDB" id="A0A1F6T234"/>
<keyword evidence="1" id="KW-0378">Hydrolase</keyword>
<dbReference type="PANTHER" id="PTHR33988:SF2">
    <property type="entry name" value="ENDORIBONUCLEASE MAZF"/>
    <property type="match status" value="1"/>
</dbReference>
<comment type="caution">
    <text evidence="2">The sequence shown here is derived from an EMBL/GenBank/DDBJ whole genome shotgun (WGS) entry which is preliminary data.</text>
</comment>
<gene>
    <name evidence="2" type="ORF">A2140_02155</name>
</gene>
<dbReference type="EC" id="3.1.-.-" evidence="1"/>
<proteinExistence type="inferred from homology"/>
<protein>
    <recommendedName>
        <fullName evidence="1">mRNA interferase</fullName>
        <ecNumber evidence="1">3.1.-.-</ecNumber>
    </recommendedName>
</protein>
<reference evidence="2 3" key="1">
    <citation type="journal article" date="2016" name="Nat. Commun.">
        <title>Thousands of microbial genomes shed light on interconnected biogeochemical processes in an aquifer system.</title>
        <authorList>
            <person name="Anantharaman K."/>
            <person name="Brown C.T."/>
            <person name="Hug L.A."/>
            <person name="Sharon I."/>
            <person name="Castelle C.J."/>
            <person name="Probst A.J."/>
            <person name="Thomas B.C."/>
            <person name="Singh A."/>
            <person name="Wilkins M.J."/>
            <person name="Karaoz U."/>
            <person name="Brodie E.L."/>
            <person name="Williams K.H."/>
            <person name="Hubbard S.S."/>
            <person name="Banfield J.F."/>
        </authorList>
    </citation>
    <scope>NUCLEOTIDE SEQUENCE [LARGE SCALE GENOMIC DNA]</scope>
</reference>
<accession>A0A1F6T234</accession>
<dbReference type="PANTHER" id="PTHR33988">
    <property type="entry name" value="ENDORIBONUCLEASE MAZF-RELATED"/>
    <property type="match status" value="1"/>
</dbReference>
<dbReference type="InterPro" id="IPR003477">
    <property type="entry name" value="PemK-like"/>
</dbReference>
<sequence>MRRGEIWWASLPEPSGSGPGFRRPLLIVSANSFNDSRINTVIAAVITSNLRLADAPGNIRIPAKGTGLAKPSVVNVSQIITVDKSFLTERIGRLNPRLLAEIDEGLRLALSI</sequence>
<keyword evidence="1" id="KW-0540">Nuclease</keyword>
<dbReference type="GO" id="GO:0006402">
    <property type="term" value="P:mRNA catabolic process"/>
    <property type="evidence" value="ECO:0007669"/>
    <property type="project" value="TreeGrafter"/>
</dbReference>
<dbReference type="GO" id="GO:0004521">
    <property type="term" value="F:RNA endonuclease activity"/>
    <property type="evidence" value="ECO:0007669"/>
    <property type="project" value="TreeGrafter"/>
</dbReference>
<evidence type="ECO:0000313" key="2">
    <source>
        <dbReference type="EMBL" id="OGI38999.1"/>
    </source>
</evidence>
<dbReference type="EMBL" id="MFSQ01000104">
    <property type="protein sequence ID" value="OGI38999.1"/>
    <property type="molecule type" value="Genomic_DNA"/>
</dbReference>
<evidence type="ECO:0000256" key="1">
    <source>
        <dbReference type="PIRNR" id="PIRNR033490"/>
    </source>
</evidence>
<dbReference type="Proteomes" id="UP000178379">
    <property type="component" value="Unassembled WGS sequence"/>
</dbReference>
<name>A0A1F6T234_9PROT</name>
<dbReference type="Pfam" id="PF02452">
    <property type="entry name" value="PemK_toxin"/>
    <property type="match status" value="1"/>
</dbReference>
<dbReference type="GO" id="GO:0016787">
    <property type="term" value="F:hydrolase activity"/>
    <property type="evidence" value="ECO:0007669"/>
    <property type="project" value="UniProtKB-KW"/>
</dbReference>
<organism evidence="2 3">
    <name type="scientific">Candidatus Muproteobacteria bacterium RBG_16_62_13</name>
    <dbReference type="NCBI Taxonomy" id="1817756"/>
    <lineage>
        <taxon>Bacteria</taxon>
        <taxon>Pseudomonadati</taxon>
        <taxon>Pseudomonadota</taxon>
        <taxon>Candidatus Muproteobacteria</taxon>
    </lineage>
</organism>
<keyword evidence="1" id="KW-0255">Endonuclease</keyword>
<dbReference type="GO" id="GO:0003677">
    <property type="term" value="F:DNA binding"/>
    <property type="evidence" value="ECO:0007669"/>
    <property type="project" value="InterPro"/>
</dbReference>
<comment type="function">
    <text evidence="1">Toxic component of a type II toxin-antitoxin (TA) system.</text>
</comment>
<dbReference type="Gene3D" id="2.30.30.110">
    <property type="match status" value="1"/>
</dbReference>
<evidence type="ECO:0000313" key="3">
    <source>
        <dbReference type="Proteomes" id="UP000178379"/>
    </source>
</evidence>